<dbReference type="NCBIfam" id="TIGR01852">
    <property type="entry name" value="lipid_A_lpxA"/>
    <property type="match status" value="1"/>
</dbReference>
<dbReference type="Pfam" id="PF00132">
    <property type="entry name" value="Hexapep"/>
    <property type="match status" value="1"/>
</dbReference>
<dbReference type="RefSeq" id="WP_183347673.1">
    <property type="nucleotide sequence ID" value="NZ_JACHEO010000001.1"/>
</dbReference>
<dbReference type="HAMAP" id="MF_00387">
    <property type="entry name" value="LpxA"/>
    <property type="match status" value="1"/>
</dbReference>
<dbReference type="InterPro" id="IPR018357">
    <property type="entry name" value="Hexapep_transf_CS"/>
</dbReference>
<comment type="catalytic activity">
    <reaction evidence="8">
        <text>a (3R)-hydroxyacyl-[ACP] + UDP-N-acetyl-alpha-D-glucosamine = a UDP-3-O-[(3R)-3-hydroxyacyl]-N-acetyl-alpha-D-glucosamine + holo-[ACP]</text>
        <dbReference type="Rhea" id="RHEA:67812"/>
        <dbReference type="Rhea" id="RHEA-COMP:9685"/>
        <dbReference type="Rhea" id="RHEA-COMP:9945"/>
        <dbReference type="ChEBI" id="CHEBI:57705"/>
        <dbReference type="ChEBI" id="CHEBI:64479"/>
        <dbReference type="ChEBI" id="CHEBI:78827"/>
        <dbReference type="ChEBI" id="CHEBI:173225"/>
        <dbReference type="EC" id="2.3.1.129"/>
    </reaction>
</comment>
<comment type="function">
    <text evidence="8">Involved in the biosynthesis of lipid A, a phosphorylated glycolipid that anchors the lipopolysaccharide to the outer membrane of the cell.</text>
</comment>
<dbReference type="InterPro" id="IPR029098">
    <property type="entry name" value="Acetyltransf_C"/>
</dbReference>
<keyword evidence="2 8" id="KW-0444">Lipid biosynthesis</keyword>
<dbReference type="GO" id="GO:0005737">
    <property type="term" value="C:cytoplasm"/>
    <property type="evidence" value="ECO:0007669"/>
    <property type="project" value="UniProtKB-SubCell"/>
</dbReference>
<dbReference type="NCBIfam" id="NF003657">
    <property type="entry name" value="PRK05289.1"/>
    <property type="match status" value="1"/>
</dbReference>
<comment type="subunit">
    <text evidence="8">Homotrimer.</text>
</comment>
<dbReference type="Pfam" id="PF13720">
    <property type="entry name" value="Acetyltransf_11"/>
    <property type="match status" value="1"/>
</dbReference>
<dbReference type="Proteomes" id="UP000539642">
    <property type="component" value="Unassembled WGS sequence"/>
</dbReference>
<dbReference type="PANTHER" id="PTHR43480:SF1">
    <property type="entry name" value="ACYL-[ACYL-CARRIER-PROTEIN]--UDP-N-ACETYLGLUCOSAMINE O-ACYLTRANSFERASE, MITOCHONDRIAL-RELATED"/>
    <property type="match status" value="1"/>
</dbReference>
<evidence type="ECO:0000313" key="10">
    <source>
        <dbReference type="EMBL" id="MBB5346645.1"/>
    </source>
</evidence>
<evidence type="ECO:0000256" key="4">
    <source>
        <dbReference type="ARBA" id="ARBA00022679"/>
    </source>
</evidence>
<dbReference type="Gene3D" id="1.20.1180.10">
    <property type="entry name" value="Udp N-acetylglucosamine O-acyltransferase, C-terminal domain"/>
    <property type="match status" value="1"/>
</dbReference>
<dbReference type="GO" id="GO:0008780">
    <property type="term" value="F:acyl-[acyl-carrier-protein]-UDP-N-acetylglucosamine O-acyltransferase activity"/>
    <property type="evidence" value="ECO:0007669"/>
    <property type="project" value="UniProtKB-UniRule"/>
</dbReference>
<dbReference type="InterPro" id="IPR001451">
    <property type="entry name" value="Hexapep"/>
</dbReference>
<dbReference type="SUPFAM" id="SSF51161">
    <property type="entry name" value="Trimeric LpxA-like enzymes"/>
    <property type="match status" value="1"/>
</dbReference>
<reference evidence="10 11" key="1">
    <citation type="submission" date="2020-08" db="EMBL/GenBank/DDBJ databases">
        <title>Genomic Encyclopedia of Type Strains, Phase IV (KMG-IV): sequencing the most valuable type-strain genomes for metagenomic binning, comparative biology and taxonomic classification.</title>
        <authorList>
            <person name="Goeker M."/>
        </authorList>
    </citation>
    <scope>NUCLEOTIDE SEQUENCE [LARGE SCALE GENOMIC DNA]</scope>
    <source>
        <strain evidence="10 11">DSM 28570</strain>
    </source>
</reference>
<keyword evidence="5 8" id="KW-0677">Repeat</keyword>
<comment type="caution">
    <text evidence="10">The sequence shown here is derived from an EMBL/GenBank/DDBJ whole genome shotgun (WGS) entry which is preliminary data.</text>
</comment>
<evidence type="ECO:0000256" key="1">
    <source>
        <dbReference type="ARBA" id="ARBA00022490"/>
    </source>
</evidence>
<evidence type="ECO:0000259" key="9">
    <source>
        <dbReference type="Pfam" id="PF13720"/>
    </source>
</evidence>
<proteinExistence type="inferred from homology"/>
<sequence>MPIHPTAVIDKKAELDSSVTVGPYAVIEAGVRIDADSRVEAHAVVNGPTTIGRRNLISSFATVGGAPQDLSYKGEPTELIIGDDNQIREYASIHRGTTHDEGKTIIGDHNLLMAYTHVAHDCRIGNHVIMANVATLAGHVEVGDRASIGGLVAVHQFCRIGKFSYIGGVSGISLDVPPYVILAGTRNRTRISGVNKIGLKRNGFARETINNLDNAFRIIFRTPELLMKDALEQARSEFPNCPEVQYLIRFFEQSKRGVVKRTVED</sequence>
<organism evidence="10 11">
    <name type="scientific">Desulfoprunum benzoelyticum</name>
    <dbReference type="NCBI Taxonomy" id="1506996"/>
    <lineage>
        <taxon>Bacteria</taxon>
        <taxon>Pseudomonadati</taxon>
        <taxon>Thermodesulfobacteriota</taxon>
        <taxon>Desulfobulbia</taxon>
        <taxon>Desulfobulbales</taxon>
        <taxon>Desulfobulbaceae</taxon>
        <taxon>Desulfoprunum</taxon>
    </lineage>
</organism>
<evidence type="ECO:0000256" key="2">
    <source>
        <dbReference type="ARBA" id="ARBA00022516"/>
    </source>
</evidence>
<comment type="subcellular location">
    <subcellularLocation>
        <location evidence="8">Cytoplasm</location>
    </subcellularLocation>
</comment>
<dbReference type="EMBL" id="JACHEO010000001">
    <property type="protein sequence ID" value="MBB5346645.1"/>
    <property type="molecule type" value="Genomic_DNA"/>
</dbReference>
<keyword evidence="4 8" id="KW-0808">Transferase</keyword>
<dbReference type="PIRSF" id="PIRSF000456">
    <property type="entry name" value="UDP-GlcNAc_acltr"/>
    <property type="match status" value="1"/>
</dbReference>
<keyword evidence="11" id="KW-1185">Reference proteome</keyword>
<dbReference type="InterPro" id="IPR011004">
    <property type="entry name" value="Trimer_LpxA-like_sf"/>
</dbReference>
<comment type="pathway">
    <text evidence="8">Glycolipid biosynthesis; lipid IV(A) biosynthesis; lipid IV(A) from (3R)-3-hydroxytetradecanoyl-[acyl-carrier-protein] and UDP-N-acetyl-alpha-D-glucosamine: step 1/6.</text>
</comment>
<dbReference type="Gene3D" id="2.160.10.10">
    <property type="entry name" value="Hexapeptide repeat proteins"/>
    <property type="match status" value="1"/>
</dbReference>
<evidence type="ECO:0000256" key="6">
    <source>
        <dbReference type="ARBA" id="ARBA00023098"/>
    </source>
</evidence>
<evidence type="ECO:0000256" key="5">
    <source>
        <dbReference type="ARBA" id="ARBA00022737"/>
    </source>
</evidence>
<accession>A0A840UM15</accession>
<dbReference type="PANTHER" id="PTHR43480">
    <property type="entry name" value="ACYL-[ACYL-CARRIER-PROTEIN]--UDP-N-ACETYLGLUCOSAMINE O-ACYLTRANSFERASE"/>
    <property type="match status" value="1"/>
</dbReference>
<dbReference type="AlphaFoldDB" id="A0A840UM15"/>
<comment type="similarity">
    <text evidence="8">Belongs to the transferase hexapeptide repeat family. LpxA subfamily.</text>
</comment>
<keyword evidence="7 8" id="KW-0012">Acyltransferase</keyword>
<dbReference type="UniPathway" id="UPA00359">
    <property type="reaction ID" value="UER00477"/>
</dbReference>
<name>A0A840UM15_9BACT</name>
<keyword evidence="3 8" id="KW-0441">Lipid A biosynthesis</keyword>
<dbReference type="InterPro" id="IPR010137">
    <property type="entry name" value="Lipid_A_LpxA"/>
</dbReference>
<gene>
    <name evidence="8" type="primary">lpxA</name>
    <name evidence="10" type="ORF">HNQ81_000352</name>
</gene>
<evidence type="ECO:0000256" key="3">
    <source>
        <dbReference type="ARBA" id="ARBA00022556"/>
    </source>
</evidence>
<keyword evidence="6 8" id="KW-0443">Lipid metabolism</keyword>
<dbReference type="InterPro" id="IPR037157">
    <property type="entry name" value="Acetyltransf_C_sf"/>
</dbReference>
<protein>
    <recommendedName>
        <fullName evidence="8">Acyl-[acyl-carrier-protein]--UDP-N-acetylglucosamine O-acyltransferase</fullName>
        <shortName evidence="8">UDP-N-acetylglucosamine acyltransferase</shortName>
        <ecNumber evidence="8">2.3.1.129</ecNumber>
    </recommendedName>
</protein>
<dbReference type="PROSITE" id="PS00101">
    <property type="entry name" value="HEXAPEP_TRANSFERASES"/>
    <property type="match status" value="1"/>
</dbReference>
<evidence type="ECO:0000256" key="7">
    <source>
        <dbReference type="ARBA" id="ARBA00023315"/>
    </source>
</evidence>
<evidence type="ECO:0000256" key="8">
    <source>
        <dbReference type="HAMAP-Rule" id="MF_00387"/>
    </source>
</evidence>
<keyword evidence="1 8" id="KW-0963">Cytoplasm</keyword>
<dbReference type="GO" id="GO:0016020">
    <property type="term" value="C:membrane"/>
    <property type="evidence" value="ECO:0007669"/>
    <property type="project" value="GOC"/>
</dbReference>
<feature type="domain" description="UDP N-acetylglucosamine O-acyltransferase C-terminal" evidence="9">
    <location>
        <begin position="175"/>
        <end position="259"/>
    </location>
</feature>
<dbReference type="EC" id="2.3.1.129" evidence="8"/>
<evidence type="ECO:0000313" key="11">
    <source>
        <dbReference type="Proteomes" id="UP000539642"/>
    </source>
</evidence>
<dbReference type="CDD" id="cd03351">
    <property type="entry name" value="LbH_UDP-GlcNAc_AT"/>
    <property type="match status" value="1"/>
</dbReference>
<dbReference type="GO" id="GO:0009245">
    <property type="term" value="P:lipid A biosynthetic process"/>
    <property type="evidence" value="ECO:0007669"/>
    <property type="project" value="UniProtKB-UniRule"/>
</dbReference>